<dbReference type="EMBL" id="AKWY02000020">
    <property type="protein sequence ID" value="EQA71711.1"/>
    <property type="molecule type" value="Genomic_DNA"/>
</dbReference>
<comment type="caution">
    <text evidence="1">The sequence shown here is derived from an EMBL/GenBank/DDBJ whole genome shotgun (WGS) entry which is preliminary data.</text>
</comment>
<name>T0GWL3_9LEPT</name>
<gene>
    <name evidence="1" type="ORF">LEP1GSC059_0851</name>
</gene>
<protein>
    <submittedName>
        <fullName evidence="1">Uncharacterized protein</fullName>
    </submittedName>
</protein>
<evidence type="ECO:0000313" key="1">
    <source>
        <dbReference type="EMBL" id="EQA71711.1"/>
    </source>
</evidence>
<evidence type="ECO:0000313" key="2">
    <source>
        <dbReference type="Proteomes" id="UP000015442"/>
    </source>
</evidence>
<organism evidence="1 2">
    <name type="scientific">Leptospira noguchii serovar Panama str. CZ214</name>
    <dbReference type="NCBI Taxonomy" id="1001595"/>
    <lineage>
        <taxon>Bacteria</taxon>
        <taxon>Pseudomonadati</taxon>
        <taxon>Spirochaetota</taxon>
        <taxon>Spirochaetia</taxon>
        <taxon>Leptospirales</taxon>
        <taxon>Leptospiraceae</taxon>
        <taxon>Leptospira</taxon>
    </lineage>
</organism>
<reference evidence="1 2" key="1">
    <citation type="submission" date="2013-05" db="EMBL/GenBank/DDBJ databases">
        <authorList>
            <person name="Harkins D.M."/>
            <person name="Durkin A.S."/>
            <person name="Brinkac L.M."/>
            <person name="Haft D.H."/>
            <person name="Selengut J.D."/>
            <person name="Sanka R."/>
            <person name="DePew J."/>
            <person name="Purushe J."/>
            <person name="Hartskeerl R.A."/>
            <person name="Ahmed A."/>
            <person name="van der Linden H."/>
            <person name="Goris M.G.A."/>
            <person name="Vinetz J.M."/>
            <person name="Sutton G.G."/>
            <person name="Nierman W.C."/>
            <person name="Fouts D.E."/>
        </authorList>
    </citation>
    <scope>NUCLEOTIDE SEQUENCE [LARGE SCALE GENOMIC DNA]</scope>
    <source>
        <strain evidence="1 2">CZ214</strain>
    </source>
</reference>
<accession>T0GWL3</accession>
<sequence>MALGVFKNHRFVNYSVKSKDACYKLTKNYCRKNEIHNQVVEGNYCLVKTAFSAYGYIRPEFSQLYLDEFSFLKNANVLGLDSLGSRPISRKS</sequence>
<proteinExistence type="predicted"/>
<dbReference type="AlphaFoldDB" id="T0GWL3"/>
<dbReference type="Proteomes" id="UP000015442">
    <property type="component" value="Unassembled WGS sequence"/>
</dbReference>